<dbReference type="Pfam" id="PF05488">
    <property type="entry name" value="PAAR_motif"/>
    <property type="match status" value="1"/>
</dbReference>
<dbReference type="Proteomes" id="UP000259465">
    <property type="component" value="Chromosome"/>
</dbReference>
<dbReference type="Gene3D" id="2.60.200.60">
    <property type="match status" value="1"/>
</dbReference>
<dbReference type="InterPro" id="IPR008727">
    <property type="entry name" value="PAAR_motif"/>
</dbReference>
<evidence type="ECO:0000256" key="1">
    <source>
        <dbReference type="SAM" id="MobiDB-lite"/>
    </source>
</evidence>
<dbReference type="EMBL" id="CP031968">
    <property type="protein sequence ID" value="AXT46077.1"/>
    <property type="molecule type" value="Genomic_DNA"/>
</dbReference>
<feature type="region of interest" description="Disordered" evidence="1">
    <location>
        <begin position="1"/>
        <end position="29"/>
    </location>
</feature>
<keyword evidence="3" id="KW-1185">Reference proteome</keyword>
<dbReference type="CDD" id="cd14744">
    <property type="entry name" value="PAAR_CT_2"/>
    <property type="match status" value="1"/>
</dbReference>
<reference evidence="2 3" key="1">
    <citation type="submission" date="2018-08" db="EMBL/GenBank/DDBJ databases">
        <title>Complete genome sequence of JP2-74.</title>
        <authorList>
            <person name="Wu L."/>
        </authorList>
    </citation>
    <scope>NUCLEOTIDE SEQUENCE [LARGE SCALE GENOMIC DNA]</scope>
    <source>
        <strain evidence="2 3">JP2-74</strain>
    </source>
</reference>
<protein>
    <submittedName>
        <fullName evidence="2">PAAR domain-containing protein</fullName>
    </submittedName>
</protein>
<gene>
    <name evidence="2" type="ORF">D1345_07730</name>
</gene>
<dbReference type="RefSeq" id="WP_043593944.1">
    <property type="nucleotide sequence ID" value="NZ_CP031968.1"/>
</dbReference>
<evidence type="ECO:0000313" key="3">
    <source>
        <dbReference type="Proteomes" id="UP000259465"/>
    </source>
</evidence>
<accession>A0AAD0W870</accession>
<evidence type="ECO:0000313" key="2">
    <source>
        <dbReference type="EMBL" id="AXT46077.1"/>
    </source>
</evidence>
<name>A0AAD0W870_9NEIS</name>
<dbReference type="KEGG" id="crz:D1345_07730"/>
<organism evidence="2 3">
    <name type="scientific">Chromobacterium rhizoryzae</name>
    <dbReference type="NCBI Taxonomy" id="1778675"/>
    <lineage>
        <taxon>Bacteria</taxon>
        <taxon>Pseudomonadati</taxon>
        <taxon>Pseudomonadota</taxon>
        <taxon>Betaproteobacteria</taxon>
        <taxon>Neisseriales</taxon>
        <taxon>Chromobacteriaceae</taxon>
        <taxon>Chromobacterium</taxon>
    </lineage>
</organism>
<dbReference type="AlphaFoldDB" id="A0AAD0W870"/>
<feature type="compositionally biased region" description="Low complexity" evidence="1">
    <location>
        <begin position="11"/>
        <end position="20"/>
    </location>
</feature>
<proteinExistence type="predicted"/>
<sequence length="87" mass="9282">MSRVIRQGDRLSSGGTVLQGSGLGGHLQRPLARKGDPVFCPLKDHGHNRIAEGAAHWLLDDMPVALEGHRCECGCTLLSSSDGIEVH</sequence>